<proteinExistence type="predicted"/>
<evidence type="ECO:0000313" key="1">
    <source>
        <dbReference type="EMBL" id="PPQ98284.1"/>
    </source>
</evidence>
<dbReference type="Proteomes" id="UP000284706">
    <property type="component" value="Unassembled WGS sequence"/>
</dbReference>
<keyword evidence="2" id="KW-1185">Reference proteome</keyword>
<gene>
    <name evidence="1" type="ORF">CVT26_013528</name>
</gene>
<dbReference type="EMBL" id="NHYE01001127">
    <property type="protein sequence ID" value="PPQ98284.1"/>
    <property type="molecule type" value="Genomic_DNA"/>
</dbReference>
<reference evidence="1 2" key="1">
    <citation type="journal article" date="2018" name="Evol. Lett.">
        <title>Horizontal gene cluster transfer increased hallucinogenic mushroom diversity.</title>
        <authorList>
            <person name="Reynolds H.T."/>
            <person name="Vijayakumar V."/>
            <person name="Gluck-Thaler E."/>
            <person name="Korotkin H.B."/>
            <person name="Matheny P.B."/>
            <person name="Slot J.C."/>
        </authorList>
    </citation>
    <scope>NUCLEOTIDE SEQUENCE [LARGE SCALE GENOMIC DNA]</scope>
    <source>
        <strain evidence="1 2">SRW20</strain>
    </source>
</reference>
<organism evidence="1 2">
    <name type="scientific">Gymnopilus dilepis</name>
    <dbReference type="NCBI Taxonomy" id="231916"/>
    <lineage>
        <taxon>Eukaryota</taxon>
        <taxon>Fungi</taxon>
        <taxon>Dikarya</taxon>
        <taxon>Basidiomycota</taxon>
        <taxon>Agaricomycotina</taxon>
        <taxon>Agaricomycetes</taxon>
        <taxon>Agaricomycetidae</taxon>
        <taxon>Agaricales</taxon>
        <taxon>Agaricineae</taxon>
        <taxon>Hymenogastraceae</taxon>
        <taxon>Gymnopilus</taxon>
    </lineage>
</organism>
<comment type="caution">
    <text evidence="1">The sequence shown here is derived from an EMBL/GenBank/DDBJ whole genome shotgun (WGS) entry which is preliminary data.</text>
</comment>
<evidence type="ECO:0000313" key="2">
    <source>
        <dbReference type="Proteomes" id="UP000284706"/>
    </source>
</evidence>
<dbReference type="InParanoid" id="A0A409Y5H0"/>
<accession>A0A409Y5H0</accession>
<name>A0A409Y5H0_9AGAR</name>
<sequence>MMEGLSRNVDMGILGLEIWDSRSEAPSPAAPGRIWSEVPLSKDMTGSGYGHCPPAHIVVPLALPCLSWCNETWGGLKTERRRL</sequence>
<dbReference type="AlphaFoldDB" id="A0A409Y5H0"/>
<protein>
    <submittedName>
        <fullName evidence="1">Uncharacterized protein</fullName>
    </submittedName>
</protein>